<reference evidence="2" key="3">
    <citation type="submission" date="2023-10" db="EMBL/GenBank/DDBJ databases">
        <title>Pathogen: clinical or host-associated sample.</title>
        <authorList>
            <person name="Hergert J."/>
            <person name="Casey R."/>
            <person name="Wagner J."/>
            <person name="Young E.L."/>
            <person name="Oakeson K.F."/>
        </authorList>
    </citation>
    <scope>NUCLEOTIDE SEQUENCE</scope>
    <source>
        <strain evidence="2">2021CK-01020</strain>
    </source>
</reference>
<sequence>MHIERFEVVKRRAEMALHGNTLYIGGQVADDPSGDIQDQTRQVLENIDRLLQSVGSDRGQVLSVRILLAHREDYAGLNQVWDQWFPEGRAPTRACSLAELIDPRWRVEMIVVAARPQ</sequence>
<dbReference type="PANTHER" id="PTHR47328">
    <property type="match status" value="1"/>
</dbReference>
<proteinExistence type="predicted"/>
<dbReference type="RefSeq" id="WP_003087359.1">
    <property type="nucleotide sequence ID" value="NZ_AP014622.1"/>
</dbReference>
<dbReference type="InterPro" id="IPR035959">
    <property type="entry name" value="RutC-like_sf"/>
</dbReference>
<accession>A0A071KXX4</accession>
<evidence type="ECO:0000313" key="1">
    <source>
        <dbReference type="EMBL" id="MUI33709.1"/>
    </source>
</evidence>
<dbReference type="SUPFAM" id="SSF55298">
    <property type="entry name" value="YjgF-like"/>
    <property type="match status" value="1"/>
</dbReference>
<protein>
    <submittedName>
        <fullName evidence="1">RidA family protein</fullName>
    </submittedName>
</protein>
<dbReference type="EMBL" id="CP136986">
    <property type="protein sequence ID" value="WOS75362.1"/>
    <property type="molecule type" value="Genomic_DNA"/>
</dbReference>
<dbReference type="Pfam" id="PF01042">
    <property type="entry name" value="Ribonuc_L-PSP"/>
    <property type="match status" value="1"/>
</dbReference>
<dbReference type="Gene3D" id="3.30.1330.40">
    <property type="entry name" value="RutC-like"/>
    <property type="match status" value="1"/>
</dbReference>
<dbReference type="InterPro" id="IPR006175">
    <property type="entry name" value="YjgF/YER057c/UK114"/>
</dbReference>
<organism evidence="1 3">
    <name type="scientific">Pseudomonas aeruginosa</name>
    <dbReference type="NCBI Taxonomy" id="287"/>
    <lineage>
        <taxon>Bacteria</taxon>
        <taxon>Pseudomonadati</taxon>
        <taxon>Pseudomonadota</taxon>
        <taxon>Gammaproteobacteria</taxon>
        <taxon>Pseudomonadales</taxon>
        <taxon>Pseudomonadaceae</taxon>
        <taxon>Pseudomonas</taxon>
    </lineage>
</organism>
<dbReference type="AlphaFoldDB" id="A0A071KXX4"/>
<reference evidence="2" key="2">
    <citation type="submission" date="2023-06" db="EMBL/GenBank/DDBJ databases">
        <authorList>
            <consortium name="Clinical and Environmental Microbiology Branch: Whole genome sequencing antimicrobial resistance pathogens in the healthcare setting"/>
        </authorList>
    </citation>
    <scope>NUCLEOTIDE SEQUENCE</scope>
    <source>
        <strain evidence="2">2021CK-01020</strain>
    </source>
</reference>
<dbReference type="Proteomes" id="UP001297540">
    <property type="component" value="Chromosome"/>
</dbReference>
<dbReference type="InterPro" id="IPR035709">
    <property type="entry name" value="YoaB-like"/>
</dbReference>
<reference evidence="1 3" key="1">
    <citation type="submission" date="2019-11" db="EMBL/GenBank/DDBJ databases">
        <title>Genomes of ocular Pseudomonas aeruginosa isolates.</title>
        <authorList>
            <person name="Khan M."/>
            <person name="Rice S.A."/>
            <person name="Willcox M.D.P."/>
            <person name="Stapleton F."/>
        </authorList>
    </citation>
    <scope>NUCLEOTIDE SEQUENCE [LARGE SCALE GENOMIC DNA]</scope>
    <source>
        <strain evidence="1 3">PA221</strain>
    </source>
</reference>
<evidence type="ECO:0000313" key="3">
    <source>
        <dbReference type="Proteomes" id="UP000433532"/>
    </source>
</evidence>
<dbReference type="Proteomes" id="UP000433532">
    <property type="component" value="Unassembled WGS sequence"/>
</dbReference>
<dbReference type="EMBL" id="WOAD01000001">
    <property type="protein sequence ID" value="MUI33709.1"/>
    <property type="molecule type" value="Genomic_DNA"/>
</dbReference>
<name>A0A071KXX4_PSEAI</name>
<dbReference type="PANTHER" id="PTHR47328:SF1">
    <property type="entry name" value="RUTC FAMILY PROTEIN YOAB"/>
    <property type="match status" value="1"/>
</dbReference>
<dbReference type="KEGG" id="paeb:NCGM1900_5009"/>
<dbReference type="CDD" id="cd06150">
    <property type="entry name" value="YjgF_YER057c_UK114_like_2"/>
    <property type="match status" value="1"/>
</dbReference>
<gene>
    <name evidence="1" type="ORF">GNQ48_01730</name>
    <name evidence="2" type="ORF">L4V69_22950</name>
</gene>
<evidence type="ECO:0000313" key="2">
    <source>
        <dbReference type="EMBL" id="WOS75362.1"/>
    </source>
</evidence>